<dbReference type="PANTHER" id="PTHR46114:SF1">
    <property type="entry name" value="ZAD DOMAIN-CONTAINING PROTEIN"/>
    <property type="match status" value="1"/>
</dbReference>
<accession>A0A4Y2H3A3</accession>
<name>A0A4Y2H3A3_ARAVE</name>
<keyword evidence="2" id="KW-1185">Reference proteome</keyword>
<protein>
    <submittedName>
        <fullName evidence="1">Uncharacterized protein</fullName>
    </submittedName>
</protein>
<dbReference type="Proteomes" id="UP000499080">
    <property type="component" value="Unassembled WGS sequence"/>
</dbReference>
<dbReference type="PANTHER" id="PTHR46114">
    <property type="entry name" value="APPLE DOMAIN-CONTAINING PROTEIN"/>
    <property type="match status" value="1"/>
</dbReference>
<reference evidence="1 2" key="1">
    <citation type="journal article" date="2019" name="Sci. Rep.">
        <title>Orb-weaving spider Araneus ventricosus genome elucidates the spidroin gene catalogue.</title>
        <authorList>
            <person name="Kono N."/>
            <person name="Nakamura H."/>
            <person name="Ohtoshi R."/>
            <person name="Moran D.A.P."/>
            <person name="Shinohara A."/>
            <person name="Yoshida Y."/>
            <person name="Fujiwara M."/>
            <person name="Mori M."/>
            <person name="Tomita M."/>
            <person name="Arakawa K."/>
        </authorList>
    </citation>
    <scope>NUCLEOTIDE SEQUENCE [LARGE SCALE GENOMIC DNA]</scope>
</reference>
<comment type="caution">
    <text evidence="1">The sequence shown here is derived from an EMBL/GenBank/DDBJ whole genome shotgun (WGS) entry which is preliminary data.</text>
</comment>
<gene>
    <name evidence="1" type="ORF">AVEN_36504_1</name>
</gene>
<evidence type="ECO:0000313" key="2">
    <source>
        <dbReference type="Proteomes" id="UP000499080"/>
    </source>
</evidence>
<organism evidence="1 2">
    <name type="scientific">Araneus ventricosus</name>
    <name type="common">Orbweaver spider</name>
    <name type="synonym">Epeira ventricosa</name>
    <dbReference type="NCBI Taxonomy" id="182803"/>
    <lineage>
        <taxon>Eukaryota</taxon>
        <taxon>Metazoa</taxon>
        <taxon>Ecdysozoa</taxon>
        <taxon>Arthropoda</taxon>
        <taxon>Chelicerata</taxon>
        <taxon>Arachnida</taxon>
        <taxon>Araneae</taxon>
        <taxon>Araneomorphae</taxon>
        <taxon>Entelegynae</taxon>
        <taxon>Araneoidea</taxon>
        <taxon>Araneidae</taxon>
        <taxon>Araneus</taxon>
    </lineage>
</organism>
<evidence type="ECO:0000313" key="1">
    <source>
        <dbReference type="EMBL" id="GBM59591.1"/>
    </source>
</evidence>
<dbReference type="EMBL" id="BGPR01001690">
    <property type="protein sequence ID" value="GBM59591.1"/>
    <property type="molecule type" value="Genomic_DNA"/>
</dbReference>
<dbReference type="AlphaFoldDB" id="A0A4Y2H3A3"/>
<proteinExistence type="predicted"/>
<sequence>MIWHEIWNYPKKLNSCSLKSLLERGAMVSYFRSRESAFLQYFRSDDGFVYCHNVHGLLEELGISAYNVTEWRLFIDSSKRSLKCVLLHNGNLFGAVPIVHSVGLCEEYEDIKRVIDLLQYHMHQWIFCVDLKIVCFLFGHQHGYTKYPCFLCMWDSRARQKHWMQTNWPPRFDLKSGDPNILRQPLVDRKNIIFPPLHIKLGLM</sequence>
<dbReference type="OrthoDB" id="8063408at2759"/>